<name>A0A7X3SHH5_9FIRM</name>
<comment type="caution">
    <text evidence="12">The sequence shown here is derived from an EMBL/GenBank/DDBJ whole genome shotgun (WGS) entry which is preliminary data.</text>
</comment>
<accession>A0A7X3SHH5</accession>
<dbReference type="SMART" id="SM00448">
    <property type="entry name" value="REC"/>
    <property type="match status" value="1"/>
</dbReference>
<evidence type="ECO:0000256" key="9">
    <source>
        <dbReference type="PROSITE-ProRule" id="PRU01091"/>
    </source>
</evidence>
<dbReference type="Proteomes" id="UP000460412">
    <property type="component" value="Unassembled WGS sequence"/>
</dbReference>
<keyword evidence="2 8" id="KW-0597">Phosphoprotein</keyword>
<dbReference type="PROSITE" id="PS51755">
    <property type="entry name" value="OMPR_PHOB"/>
    <property type="match status" value="1"/>
</dbReference>
<keyword evidence="4" id="KW-0805">Transcription regulation</keyword>
<dbReference type="Pfam" id="PF00072">
    <property type="entry name" value="Response_reg"/>
    <property type="match status" value="1"/>
</dbReference>
<dbReference type="InterPro" id="IPR039420">
    <property type="entry name" value="WalR-like"/>
</dbReference>
<dbReference type="CDD" id="cd00383">
    <property type="entry name" value="trans_reg_C"/>
    <property type="match status" value="1"/>
</dbReference>
<dbReference type="Gene3D" id="6.10.250.690">
    <property type="match status" value="1"/>
</dbReference>
<feature type="domain" description="Response regulatory" evidence="10">
    <location>
        <begin position="3"/>
        <end position="116"/>
    </location>
</feature>
<dbReference type="GO" id="GO:0000976">
    <property type="term" value="F:transcription cis-regulatory region binding"/>
    <property type="evidence" value="ECO:0007669"/>
    <property type="project" value="TreeGrafter"/>
</dbReference>
<dbReference type="GO" id="GO:0006355">
    <property type="term" value="P:regulation of DNA-templated transcription"/>
    <property type="evidence" value="ECO:0007669"/>
    <property type="project" value="InterPro"/>
</dbReference>
<evidence type="ECO:0000256" key="1">
    <source>
        <dbReference type="ARBA" id="ARBA00018672"/>
    </source>
</evidence>
<dbReference type="GO" id="GO:0005829">
    <property type="term" value="C:cytosol"/>
    <property type="evidence" value="ECO:0007669"/>
    <property type="project" value="TreeGrafter"/>
</dbReference>
<evidence type="ECO:0000313" key="12">
    <source>
        <dbReference type="EMBL" id="MXP74352.1"/>
    </source>
</evidence>
<protein>
    <recommendedName>
        <fullName evidence="1">Stage 0 sporulation protein A homolog</fullName>
    </recommendedName>
</protein>
<evidence type="ECO:0000259" key="11">
    <source>
        <dbReference type="PROSITE" id="PS51755"/>
    </source>
</evidence>
<dbReference type="PROSITE" id="PS50110">
    <property type="entry name" value="RESPONSE_REGULATORY"/>
    <property type="match status" value="1"/>
</dbReference>
<dbReference type="GO" id="GO:0000156">
    <property type="term" value="F:phosphorelay response regulator activity"/>
    <property type="evidence" value="ECO:0007669"/>
    <property type="project" value="TreeGrafter"/>
</dbReference>
<proteinExistence type="predicted"/>
<dbReference type="PANTHER" id="PTHR48111">
    <property type="entry name" value="REGULATOR OF RPOS"/>
    <property type="match status" value="1"/>
</dbReference>
<feature type="domain" description="OmpR/PhoB-type" evidence="11">
    <location>
        <begin position="126"/>
        <end position="221"/>
    </location>
</feature>
<dbReference type="PANTHER" id="PTHR48111:SF1">
    <property type="entry name" value="TWO-COMPONENT RESPONSE REGULATOR ORR33"/>
    <property type="match status" value="1"/>
</dbReference>
<evidence type="ECO:0000256" key="8">
    <source>
        <dbReference type="PROSITE-ProRule" id="PRU00169"/>
    </source>
</evidence>
<dbReference type="InterPro" id="IPR001867">
    <property type="entry name" value="OmpR/PhoB-type_DNA-bd"/>
</dbReference>
<dbReference type="Pfam" id="PF00486">
    <property type="entry name" value="Trans_reg_C"/>
    <property type="match status" value="1"/>
</dbReference>
<dbReference type="SMART" id="SM00862">
    <property type="entry name" value="Trans_reg_C"/>
    <property type="match status" value="1"/>
</dbReference>
<keyword evidence="6" id="KW-0804">Transcription</keyword>
<dbReference type="GO" id="GO:0032993">
    <property type="term" value="C:protein-DNA complex"/>
    <property type="evidence" value="ECO:0007669"/>
    <property type="project" value="TreeGrafter"/>
</dbReference>
<dbReference type="Gene3D" id="1.10.10.10">
    <property type="entry name" value="Winged helix-like DNA-binding domain superfamily/Winged helix DNA-binding domain"/>
    <property type="match status" value="1"/>
</dbReference>
<gene>
    <name evidence="12" type="ORF">GN277_02610</name>
</gene>
<evidence type="ECO:0000256" key="5">
    <source>
        <dbReference type="ARBA" id="ARBA00023125"/>
    </source>
</evidence>
<comment type="function">
    <text evidence="7">May play the central regulatory role in sporulation. It may be an element of the effector pathway responsible for the activation of sporulation genes in response to nutritional stress. Spo0A may act in concert with spo0H (a sigma factor) to control the expression of some genes that are critical to the sporulation process.</text>
</comment>
<evidence type="ECO:0000256" key="4">
    <source>
        <dbReference type="ARBA" id="ARBA00023015"/>
    </source>
</evidence>
<dbReference type="InterPro" id="IPR001789">
    <property type="entry name" value="Sig_transdc_resp-reg_receiver"/>
</dbReference>
<dbReference type="AlphaFoldDB" id="A0A7X3SHH5"/>
<reference evidence="12 13" key="1">
    <citation type="submission" date="2019-12" db="EMBL/GenBank/DDBJ databases">
        <title>Sporaefaciens musculi gen. nov., sp. nov., a novel bacterium isolated from the caecum of an obese mouse.</title>
        <authorList>
            <person name="Rasmussen T.S."/>
            <person name="Streidl T."/>
            <person name="Hitch T.C.A."/>
            <person name="Wortmann E."/>
            <person name="Deptula P."/>
            <person name="Hansen M."/>
            <person name="Nielsen D.S."/>
            <person name="Clavel T."/>
            <person name="Vogensen F.K."/>
        </authorList>
    </citation>
    <scope>NUCLEOTIDE SEQUENCE [LARGE SCALE GENOMIC DNA]</scope>
    <source>
        <strain evidence="12 13">WCA-9-b2</strain>
    </source>
</reference>
<evidence type="ECO:0000259" key="10">
    <source>
        <dbReference type="PROSITE" id="PS50110"/>
    </source>
</evidence>
<keyword evidence="5 9" id="KW-0238">DNA-binding</keyword>
<dbReference type="RefSeq" id="WP_159749586.1">
    <property type="nucleotide sequence ID" value="NZ_WUQX01000001.1"/>
</dbReference>
<dbReference type="InterPro" id="IPR036388">
    <property type="entry name" value="WH-like_DNA-bd_sf"/>
</dbReference>
<evidence type="ECO:0000256" key="7">
    <source>
        <dbReference type="ARBA" id="ARBA00024867"/>
    </source>
</evidence>
<evidence type="ECO:0000256" key="6">
    <source>
        <dbReference type="ARBA" id="ARBA00023163"/>
    </source>
</evidence>
<dbReference type="InterPro" id="IPR011006">
    <property type="entry name" value="CheY-like_superfamily"/>
</dbReference>
<dbReference type="EMBL" id="WUQX01000001">
    <property type="protein sequence ID" value="MXP74352.1"/>
    <property type="molecule type" value="Genomic_DNA"/>
</dbReference>
<sequence length="226" mass="25406">MQKILLLEDDKSLNRGITLTLQKAGYAVTSAFTLAEAMSCLEEESYSLIICDITLPDGSGLELGQKIRKLGSTYFIYLTAMDSEIDIVNGYETGADDYITKPFSLMVLVSKVNALMRRINITEEYSSIMVCGDIELNCREMKVYQGGQEISLSKKEMQLLTYLWENGGQIVSKDSILEHVWDVDGQFVDENTVTVNISRLKNKLKTDGISNVRGLGYIWTEKVVRK</sequence>
<evidence type="ECO:0000256" key="3">
    <source>
        <dbReference type="ARBA" id="ARBA00023012"/>
    </source>
</evidence>
<evidence type="ECO:0000313" key="13">
    <source>
        <dbReference type="Proteomes" id="UP000460412"/>
    </source>
</evidence>
<dbReference type="Gene3D" id="3.40.50.2300">
    <property type="match status" value="1"/>
</dbReference>
<feature type="modified residue" description="4-aspartylphosphate" evidence="8">
    <location>
        <position position="52"/>
    </location>
</feature>
<evidence type="ECO:0000256" key="2">
    <source>
        <dbReference type="ARBA" id="ARBA00022553"/>
    </source>
</evidence>
<keyword evidence="3" id="KW-0902">Two-component regulatory system</keyword>
<feature type="DNA-binding region" description="OmpR/PhoB-type" evidence="9">
    <location>
        <begin position="126"/>
        <end position="221"/>
    </location>
</feature>
<organism evidence="12 13">
    <name type="scientific">Sporofaciens musculi</name>
    <dbReference type="NCBI Taxonomy" id="2681861"/>
    <lineage>
        <taxon>Bacteria</taxon>
        <taxon>Bacillati</taxon>
        <taxon>Bacillota</taxon>
        <taxon>Clostridia</taxon>
        <taxon>Lachnospirales</taxon>
        <taxon>Lachnospiraceae</taxon>
        <taxon>Sporofaciens</taxon>
    </lineage>
</organism>
<dbReference type="SUPFAM" id="SSF52172">
    <property type="entry name" value="CheY-like"/>
    <property type="match status" value="1"/>
</dbReference>
<keyword evidence="13" id="KW-1185">Reference proteome</keyword>